<dbReference type="OrthoDB" id="10258260at2759"/>
<dbReference type="Proteomes" id="UP000008974">
    <property type="component" value="Unassembled WGS sequence"/>
</dbReference>
<accession>E1EX23</accession>
<organism evidence="1 2">
    <name type="scientific">Giardia intestinalis (strain P15)</name>
    <name type="common">Giardia lamblia</name>
    <dbReference type="NCBI Taxonomy" id="658858"/>
    <lineage>
        <taxon>Eukaryota</taxon>
        <taxon>Metamonada</taxon>
        <taxon>Diplomonadida</taxon>
        <taxon>Hexamitidae</taxon>
        <taxon>Giardiinae</taxon>
        <taxon>Giardia</taxon>
    </lineage>
</organism>
<name>E1EX23_GIAIA</name>
<evidence type="ECO:0000313" key="1">
    <source>
        <dbReference type="EMBL" id="EFO65276.1"/>
    </source>
</evidence>
<dbReference type="Gene3D" id="2.40.50.140">
    <property type="entry name" value="Nucleic acid-binding proteins"/>
    <property type="match status" value="1"/>
</dbReference>
<comment type="caution">
    <text evidence="1">The sequence shown here is derived from an EMBL/GenBank/DDBJ whole genome shotgun (WGS) entry which is preliminary data.</text>
</comment>
<proteinExistence type="predicted"/>
<evidence type="ECO:0000313" key="2">
    <source>
        <dbReference type="Proteomes" id="UP000008974"/>
    </source>
</evidence>
<gene>
    <name evidence="1" type="ORF">GLP15_98</name>
</gene>
<dbReference type="VEuPathDB" id="GiardiaDB:GLP15_98"/>
<sequence>MEDLSLLQTNFRVVGSTKAAAAFNSTVQSGAIKVLRLEEFVKPLHAVGPNLYSKDMVSTPSTVIVVTMLEQVRKTAKEYVCMRVTDLRGSDVILVCEKDPSANVSIKIEVYSVICLLKTNVVHFQNALYLESPENQILLLGRATNVGMCRHLSFTEGPCSNAIDVSVSVYCPAHTARVMSAPNAAGLRLYEELPFIDLAAARAHQVLKQIHFSSNLTFSGVIDHVINRQAQVELLKTDGSQGKRCSLEPTAKKHPRLSAIKPYATLKTSLQEERKNETTKAILCRTCQTAAVVAPESCTTSGHNLETIYVKVHRYKCNTCSGTYKTIRKYGPSFSCSTCFTSMWTSAYQDQLTS</sequence>
<dbReference type="InterPro" id="IPR012340">
    <property type="entry name" value="NA-bd_OB-fold"/>
</dbReference>
<dbReference type="EMBL" id="ACVC01000035">
    <property type="protein sequence ID" value="EFO65276.1"/>
    <property type="molecule type" value="Genomic_DNA"/>
</dbReference>
<dbReference type="OMA" id="KVHRYKC"/>
<dbReference type="AlphaFoldDB" id="E1EX23"/>
<reference evidence="1 2" key="1">
    <citation type="journal article" date="2010" name="BMC Genomics">
        <title>Genome analysis and comparative genomics of a Giardia intestinalis assemblage E isolate.</title>
        <authorList>
            <person name="Jerlstrom-Hultqvist J."/>
            <person name="Franzen O."/>
            <person name="Ankarklev J."/>
            <person name="Xu F."/>
            <person name="Nohynkova E."/>
            <person name="Andersson J.O."/>
            <person name="Svard S.G."/>
            <person name="Andersson B."/>
        </authorList>
    </citation>
    <scope>NUCLEOTIDE SEQUENCE [LARGE SCALE GENOMIC DNA]</scope>
    <source>
        <strain evidence="1 2">P15</strain>
    </source>
</reference>
<protein>
    <submittedName>
        <fullName evidence="1">Uncharacterized protein</fullName>
    </submittedName>
</protein>